<reference evidence="3 4" key="1">
    <citation type="submission" date="2024-06" db="EMBL/GenBank/DDBJ databases">
        <title>Genomic Encyclopedia of Type Strains, Phase IV (KMG-IV): sequencing the most valuable type-strain genomes for metagenomic binning, comparative biology and taxonomic classification.</title>
        <authorList>
            <person name="Goeker M."/>
        </authorList>
    </citation>
    <scope>NUCLEOTIDE SEQUENCE [LARGE SCALE GENOMIC DNA]</scope>
    <source>
        <strain evidence="3 4">DSM 29846</strain>
    </source>
</reference>
<keyword evidence="1" id="KW-0560">Oxidoreductase</keyword>
<evidence type="ECO:0000256" key="1">
    <source>
        <dbReference type="ARBA" id="ARBA00023002"/>
    </source>
</evidence>
<dbReference type="InterPro" id="IPR006076">
    <property type="entry name" value="FAD-dep_OxRdtase"/>
</dbReference>
<evidence type="ECO:0000313" key="3">
    <source>
        <dbReference type="EMBL" id="MET3597943.1"/>
    </source>
</evidence>
<organism evidence="3 4">
    <name type="scientific">Mesorhizobium shonense</name>
    <dbReference type="NCBI Taxonomy" id="1209948"/>
    <lineage>
        <taxon>Bacteria</taxon>
        <taxon>Pseudomonadati</taxon>
        <taxon>Pseudomonadota</taxon>
        <taxon>Alphaproteobacteria</taxon>
        <taxon>Hyphomicrobiales</taxon>
        <taxon>Phyllobacteriaceae</taxon>
        <taxon>Mesorhizobium</taxon>
    </lineage>
</organism>
<dbReference type="Pfam" id="PF01266">
    <property type="entry name" value="DAO"/>
    <property type="match status" value="1"/>
</dbReference>
<comment type="caution">
    <text evidence="3">The sequence shown here is derived from an EMBL/GenBank/DDBJ whole genome shotgun (WGS) entry which is preliminary data.</text>
</comment>
<evidence type="ECO:0000313" key="4">
    <source>
        <dbReference type="Proteomes" id="UP001549036"/>
    </source>
</evidence>
<protein>
    <submittedName>
        <fullName evidence="3">Glycine/D-amino acid oxidase-like deaminating enzyme</fullName>
    </submittedName>
</protein>
<dbReference type="EMBL" id="JBEPLM010000034">
    <property type="protein sequence ID" value="MET3597943.1"/>
    <property type="molecule type" value="Genomic_DNA"/>
</dbReference>
<accession>A0ABV2I509</accession>
<gene>
    <name evidence="3" type="ORF">ABID26_007370</name>
</gene>
<feature type="domain" description="FAD dependent oxidoreductase" evidence="2">
    <location>
        <begin position="10"/>
        <end position="87"/>
    </location>
</feature>
<dbReference type="Proteomes" id="UP001549036">
    <property type="component" value="Unassembled WGS sequence"/>
</dbReference>
<dbReference type="Gene3D" id="3.30.9.10">
    <property type="entry name" value="D-Amino Acid Oxidase, subunit A, domain 2"/>
    <property type="match status" value="1"/>
</dbReference>
<dbReference type="SUPFAM" id="SSF51905">
    <property type="entry name" value="FAD/NAD(P)-binding domain"/>
    <property type="match status" value="1"/>
</dbReference>
<dbReference type="InterPro" id="IPR036188">
    <property type="entry name" value="FAD/NAD-bd_sf"/>
</dbReference>
<evidence type="ECO:0000259" key="2">
    <source>
        <dbReference type="Pfam" id="PF01266"/>
    </source>
</evidence>
<dbReference type="Gene3D" id="3.50.50.60">
    <property type="entry name" value="FAD/NAD(P)-binding domain"/>
    <property type="match status" value="1"/>
</dbReference>
<keyword evidence="4" id="KW-1185">Reference proteome</keyword>
<proteinExistence type="predicted"/>
<name>A0ABV2I509_9HYPH</name>
<sequence length="123" mass="13555">MRGVVAKWETLRADAVVVALGSYSPLLLKRYGIKLPVYPVKGYSLAIPITDVSRRPESTIMDETYKIAIMRLGDRIRVGGMVRFPARPFDLGQAAGARLNIRSWTSSRAAVQVRHRSGPGCAQ</sequence>